<reference evidence="8" key="2">
    <citation type="submission" date="2021-08" db="EMBL/GenBank/DDBJ databases">
        <authorList>
            <person name="Gostincar C."/>
            <person name="Sun X."/>
            <person name="Song Z."/>
            <person name="Gunde-Cimerman N."/>
        </authorList>
    </citation>
    <scope>NUCLEOTIDE SEQUENCE</scope>
    <source>
        <strain evidence="8">EXF-9911</strain>
    </source>
</reference>
<feature type="transmembrane region" description="Helical" evidence="6">
    <location>
        <begin position="226"/>
        <end position="254"/>
    </location>
</feature>
<comment type="similarity">
    <text evidence="5">Belongs to the SAT4 family.</text>
</comment>
<dbReference type="AlphaFoldDB" id="A0A9P8JF51"/>
<sequence>MWVENASAQVEQDSSIRSYNCAFRPRRLGVDDWAIFVSAALTVTYTKLAIRQARLGLGLPVASRPTEDTYEFTQLNYAGRPIYIAALASFKIALCCETLRMIQITSETTLRVVIKGTVVFVSLSHVAIALALMLYCRPVRKAWNPHIQGKCISPGPLFYGTASVSIVCDLIAFSMPFAVLYPRRNINRDIPRLIVLLFFGFLTTICSIVRMLQIRTVVQNGDSTMLILWGVIEACIGVITSSIPTFNGMISALLKPRTARSDSSRDTDEYRELPGTGSEVDGSIKLNNITCTTDIRVTNIKMKKNQQVTITRPEWEQGRPGIAQ</sequence>
<keyword evidence="2 6" id="KW-0812">Transmembrane</keyword>
<gene>
    <name evidence="8" type="ORF">KCU76_g1501</name>
</gene>
<keyword evidence="3 6" id="KW-1133">Transmembrane helix</keyword>
<protein>
    <recommendedName>
        <fullName evidence="7">Rhodopsin domain-containing protein</fullName>
    </recommendedName>
</protein>
<evidence type="ECO:0000259" key="7">
    <source>
        <dbReference type="Pfam" id="PF20684"/>
    </source>
</evidence>
<evidence type="ECO:0000313" key="9">
    <source>
        <dbReference type="Proteomes" id="UP000779574"/>
    </source>
</evidence>
<feature type="transmembrane region" description="Helical" evidence="6">
    <location>
        <begin position="157"/>
        <end position="181"/>
    </location>
</feature>
<reference evidence="8" key="1">
    <citation type="journal article" date="2021" name="J Fungi (Basel)">
        <title>Virulence traits and population genomics of the black yeast Aureobasidium melanogenum.</title>
        <authorList>
            <person name="Cernosa A."/>
            <person name="Sun X."/>
            <person name="Gostincar C."/>
            <person name="Fang C."/>
            <person name="Gunde-Cimerman N."/>
            <person name="Song Z."/>
        </authorList>
    </citation>
    <scope>NUCLEOTIDE SEQUENCE</scope>
    <source>
        <strain evidence="8">EXF-9911</strain>
    </source>
</reference>
<dbReference type="PANTHER" id="PTHR33048:SF47">
    <property type="entry name" value="INTEGRAL MEMBRANE PROTEIN-RELATED"/>
    <property type="match status" value="1"/>
</dbReference>
<dbReference type="InterPro" id="IPR049326">
    <property type="entry name" value="Rhodopsin_dom_fungi"/>
</dbReference>
<proteinExistence type="inferred from homology"/>
<comment type="subcellular location">
    <subcellularLocation>
        <location evidence="1">Membrane</location>
        <topology evidence="1">Multi-pass membrane protein</topology>
    </subcellularLocation>
</comment>
<evidence type="ECO:0000256" key="2">
    <source>
        <dbReference type="ARBA" id="ARBA00022692"/>
    </source>
</evidence>
<feature type="transmembrane region" description="Helical" evidence="6">
    <location>
        <begin position="193"/>
        <end position="214"/>
    </location>
</feature>
<dbReference type="InterPro" id="IPR052337">
    <property type="entry name" value="SAT4-like"/>
</dbReference>
<dbReference type="EMBL" id="JAHFXF010000033">
    <property type="protein sequence ID" value="KAG9699451.1"/>
    <property type="molecule type" value="Genomic_DNA"/>
</dbReference>
<organism evidence="8 9">
    <name type="scientific">Aureobasidium melanogenum</name>
    <name type="common">Aureobasidium pullulans var. melanogenum</name>
    <dbReference type="NCBI Taxonomy" id="46634"/>
    <lineage>
        <taxon>Eukaryota</taxon>
        <taxon>Fungi</taxon>
        <taxon>Dikarya</taxon>
        <taxon>Ascomycota</taxon>
        <taxon>Pezizomycotina</taxon>
        <taxon>Dothideomycetes</taxon>
        <taxon>Dothideomycetidae</taxon>
        <taxon>Dothideales</taxon>
        <taxon>Saccotheciaceae</taxon>
        <taxon>Aureobasidium</taxon>
    </lineage>
</organism>
<name>A0A9P8JF51_AURME</name>
<dbReference type="PANTHER" id="PTHR33048">
    <property type="entry name" value="PTH11-LIKE INTEGRAL MEMBRANE PROTEIN (AFU_ORTHOLOGUE AFUA_5G11245)"/>
    <property type="match status" value="1"/>
</dbReference>
<evidence type="ECO:0000256" key="1">
    <source>
        <dbReference type="ARBA" id="ARBA00004141"/>
    </source>
</evidence>
<evidence type="ECO:0000256" key="6">
    <source>
        <dbReference type="SAM" id="Phobius"/>
    </source>
</evidence>
<evidence type="ECO:0000313" key="8">
    <source>
        <dbReference type="EMBL" id="KAG9699451.1"/>
    </source>
</evidence>
<accession>A0A9P8JF51</accession>
<feature type="domain" description="Rhodopsin" evidence="7">
    <location>
        <begin position="17"/>
        <end position="250"/>
    </location>
</feature>
<dbReference type="OrthoDB" id="3916214at2759"/>
<feature type="transmembrane region" description="Helical" evidence="6">
    <location>
        <begin position="112"/>
        <end position="135"/>
    </location>
</feature>
<feature type="non-terminal residue" evidence="8">
    <location>
        <position position="324"/>
    </location>
</feature>
<dbReference type="Pfam" id="PF20684">
    <property type="entry name" value="Fung_rhodopsin"/>
    <property type="match status" value="1"/>
</dbReference>
<evidence type="ECO:0000256" key="5">
    <source>
        <dbReference type="ARBA" id="ARBA00038359"/>
    </source>
</evidence>
<keyword evidence="4 6" id="KW-0472">Membrane</keyword>
<dbReference type="Proteomes" id="UP000779574">
    <property type="component" value="Unassembled WGS sequence"/>
</dbReference>
<comment type="caution">
    <text evidence="8">The sequence shown here is derived from an EMBL/GenBank/DDBJ whole genome shotgun (WGS) entry which is preliminary data.</text>
</comment>
<evidence type="ECO:0000256" key="3">
    <source>
        <dbReference type="ARBA" id="ARBA00022989"/>
    </source>
</evidence>
<evidence type="ECO:0000256" key="4">
    <source>
        <dbReference type="ARBA" id="ARBA00023136"/>
    </source>
</evidence>
<dbReference type="GO" id="GO:0016020">
    <property type="term" value="C:membrane"/>
    <property type="evidence" value="ECO:0007669"/>
    <property type="project" value="UniProtKB-SubCell"/>
</dbReference>